<protein>
    <submittedName>
        <fullName evidence="1">Uncharacterized protein</fullName>
    </submittedName>
</protein>
<keyword evidence="2" id="KW-1185">Reference proteome</keyword>
<evidence type="ECO:0000313" key="1">
    <source>
        <dbReference type="EMBL" id="MED6252369.1"/>
    </source>
</evidence>
<name>A0ABU7BSK4_9TELE</name>
<dbReference type="Proteomes" id="UP001345963">
    <property type="component" value="Unassembled WGS sequence"/>
</dbReference>
<gene>
    <name evidence="1" type="ORF">ATANTOWER_010759</name>
</gene>
<proteinExistence type="predicted"/>
<accession>A0ABU7BSK4</accession>
<dbReference type="EMBL" id="JAHUTI010061373">
    <property type="protein sequence ID" value="MED6252369.1"/>
    <property type="molecule type" value="Genomic_DNA"/>
</dbReference>
<comment type="caution">
    <text evidence="1">The sequence shown here is derived from an EMBL/GenBank/DDBJ whole genome shotgun (WGS) entry which is preliminary data.</text>
</comment>
<sequence>MVLRSASAGSCWPECSVIIFVIDLTHIQKNTEETTESVKGVYLHQVSLEHERVNRQLYGKRGKRTGETGNYYVAKITKGNYCNQENGLLNKCSQVARGRGSQGPGVRSGEI</sequence>
<organism evidence="1 2">
    <name type="scientific">Ataeniobius toweri</name>
    <dbReference type="NCBI Taxonomy" id="208326"/>
    <lineage>
        <taxon>Eukaryota</taxon>
        <taxon>Metazoa</taxon>
        <taxon>Chordata</taxon>
        <taxon>Craniata</taxon>
        <taxon>Vertebrata</taxon>
        <taxon>Euteleostomi</taxon>
        <taxon>Actinopterygii</taxon>
        <taxon>Neopterygii</taxon>
        <taxon>Teleostei</taxon>
        <taxon>Neoteleostei</taxon>
        <taxon>Acanthomorphata</taxon>
        <taxon>Ovalentaria</taxon>
        <taxon>Atherinomorphae</taxon>
        <taxon>Cyprinodontiformes</taxon>
        <taxon>Goodeidae</taxon>
        <taxon>Ataeniobius</taxon>
    </lineage>
</organism>
<evidence type="ECO:0000313" key="2">
    <source>
        <dbReference type="Proteomes" id="UP001345963"/>
    </source>
</evidence>
<reference evidence="1 2" key="1">
    <citation type="submission" date="2021-07" db="EMBL/GenBank/DDBJ databases">
        <authorList>
            <person name="Palmer J.M."/>
        </authorList>
    </citation>
    <scope>NUCLEOTIDE SEQUENCE [LARGE SCALE GENOMIC DNA]</scope>
    <source>
        <strain evidence="1 2">AT_MEX2019</strain>
        <tissue evidence="1">Muscle</tissue>
    </source>
</reference>